<evidence type="ECO:0000313" key="2">
    <source>
        <dbReference type="EMBL" id="KAF7425500.1"/>
    </source>
</evidence>
<keyword evidence="3" id="KW-1185">Reference proteome</keyword>
<dbReference type="EMBL" id="JACSDY010000006">
    <property type="protein sequence ID" value="KAF7425500.1"/>
    <property type="molecule type" value="Genomic_DNA"/>
</dbReference>
<accession>A0A834UA96</accession>
<protein>
    <submittedName>
        <fullName evidence="2">Uncharacterized protein</fullName>
    </submittedName>
</protein>
<dbReference type="AlphaFoldDB" id="A0A834UA96"/>
<evidence type="ECO:0000313" key="3">
    <source>
        <dbReference type="Proteomes" id="UP000600918"/>
    </source>
</evidence>
<organism evidence="2 3">
    <name type="scientific">Vespula pensylvanica</name>
    <name type="common">Western yellow jacket</name>
    <name type="synonym">Wasp</name>
    <dbReference type="NCBI Taxonomy" id="30213"/>
    <lineage>
        <taxon>Eukaryota</taxon>
        <taxon>Metazoa</taxon>
        <taxon>Ecdysozoa</taxon>
        <taxon>Arthropoda</taxon>
        <taxon>Hexapoda</taxon>
        <taxon>Insecta</taxon>
        <taxon>Pterygota</taxon>
        <taxon>Neoptera</taxon>
        <taxon>Endopterygota</taxon>
        <taxon>Hymenoptera</taxon>
        <taxon>Apocrita</taxon>
        <taxon>Aculeata</taxon>
        <taxon>Vespoidea</taxon>
        <taxon>Vespidae</taxon>
        <taxon>Vespinae</taxon>
        <taxon>Vespula</taxon>
    </lineage>
</organism>
<gene>
    <name evidence="2" type="ORF">H0235_007938</name>
</gene>
<feature type="compositionally biased region" description="Acidic residues" evidence="1">
    <location>
        <begin position="69"/>
        <end position="92"/>
    </location>
</feature>
<dbReference type="Proteomes" id="UP000600918">
    <property type="component" value="Unassembled WGS sequence"/>
</dbReference>
<comment type="caution">
    <text evidence="2">The sequence shown here is derived from an EMBL/GenBank/DDBJ whole genome shotgun (WGS) entry which is preliminary data.</text>
</comment>
<feature type="region of interest" description="Disordered" evidence="1">
    <location>
        <begin position="30"/>
        <end position="92"/>
    </location>
</feature>
<name>A0A834UA96_VESPE</name>
<evidence type="ECO:0000256" key="1">
    <source>
        <dbReference type="SAM" id="MobiDB-lite"/>
    </source>
</evidence>
<proteinExistence type="predicted"/>
<reference evidence="2" key="1">
    <citation type="journal article" date="2020" name="G3 (Bethesda)">
        <title>High-Quality Assemblies for Three Invasive Social Wasps from the &lt;i&gt;Vespula&lt;/i&gt; Genus.</title>
        <authorList>
            <person name="Harrop T.W.R."/>
            <person name="Guhlin J."/>
            <person name="McLaughlin G.M."/>
            <person name="Permina E."/>
            <person name="Stockwell P."/>
            <person name="Gilligan J."/>
            <person name="Le Lec M.F."/>
            <person name="Gruber M.A.M."/>
            <person name="Quinn O."/>
            <person name="Lovegrove M."/>
            <person name="Duncan E.J."/>
            <person name="Remnant E.J."/>
            <person name="Van Eeckhoven J."/>
            <person name="Graham B."/>
            <person name="Knapp R.A."/>
            <person name="Langford K.W."/>
            <person name="Kronenberg Z."/>
            <person name="Press M.O."/>
            <person name="Eacker S.M."/>
            <person name="Wilson-Rankin E.E."/>
            <person name="Purcell J."/>
            <person name="Lester P.J."/>
            <person name="Dearden P.K."/>
        </authorList>
    </citation>
    <scope>NUCLEOTIDE SEQUENCE</scope>
    <source>
        <strain evidence="2">Volc-1</strain>
    </source>
</reference>
<sequence>MGSRYRSEFCDKTTMRKISWNGGISLAAMAGKHRQSTANVRFNELGKKRKREREKEREEKASEEKEVKEEEEEEEEEKEEEEKEEEEEEEGG</sequence>
<feature type="compositionally biased region" description="Basic and acidic residues" evidence="1">
    <location>
        <begin position="53"/>
        <end position="68"/>
    </location>
</feature>